<dbReference type="InterPro" id="IPR006440">
    <property type="entry name" value="Doc"/>
</dbReference>
<dbReference type="SUPFAM" id="SSF140931">
    <property type="entry name" value="Fic-like"/>
    <property type="match status" value="1"/>
</dbReference>
<dbReference type="GO" id="GO:0016301">
    <property type="term" value="F:kinase activity"/>
    <property type="evidence" value="ECO:0007669"/>
    <property type="project" value="InterPro"/>
</dbReference>
<organism evidence="2 3">
    <name type="scientific">Halostreptopolyspora alba</name>
    <dbReference type="NCBI Taxonomy" id="2487137"/>
    <lineage>
        <taxon>Bacteria</taxon>
        <taxon>Bacillati</taxon>
        <taxon>Actinomycetota</taxon>
        <taxon>Actinomycetes</taxon>
        <taxon>Streptosporangiales</taxon>
        <taxon>Nocardiopsidaceae</taxon>
        <taxon>Halostreptopolyspora</taxon>
    </lineage>
</organism>
<dbReference type="OrthoDB" id="9802752at2"/>
<dbReference type="PANTHER" id="PTHR39426:SF1">
    <property type="entry name" value="HOMOLOGY TO DEATH-ON-CURING PROTEIN OF PHAGE P1"/>
    <property type="match status" value="1"/>
</dbReference>
<dbReference type="AlphaFoldDB" id="A0A3N0ECD5"/>
<protein>
    <submittedName>
        <fullName evidence="2">Type II toxin-antitoxin system death-on-curing family toxin</fullName>
    </submittedName>
</protein>
<dbReference type="Proteomes" id="UP000269198">
    <property type="component" value="Unassembled WGS sequence"/>
</dbReference>
<dbReference type="InterPro" id="IPR053737">
    <property type="entry name" value="Type_II_TA_Toxin"/>
</dbReference>
<dbReference type="PANTHER" id="PTHR39426">
    <property type="entry name" value="HOMOLOGY TO DEATH-ON-CURING PROTEIN OF PHAGE P1"/>
    <property type="match status" value="1"/>
</dbReference>
<comment type="caution">
    <text evidence="2">The sequence shown here is derived from an EMBL/GenBank/DDBJ whole genome shotgun (WGS) entry which is preliminary data.</text>
</comment>
<reference evidence="2 3" key="1">
    <citation type="submission" date="2018-11" db="EMBL/GenBank/DDBJ databases">
        <title>The genome draft of YIM 96095.</title>
        <authorList>
            <person name="Tang S.-K."/>
            <person name="Chunyu W.-X."/>
            <person name="Feng Y.-Z."/>
        </authorList>
    </citation>
    <scope>NUCLEOTIDE SEQUENCE [LARGE SCALE GENOMIC DNA]</scope>
    <source>
        <strain evidence="2 3">YIM 96095</strain>
    </source>
</reference>
<dbReference type="InterPro" id="IPR036597">
    <property type="entry name" value="Fido-like_dom_sf"/>
</dbReference>
<dbReference type="Gene3D" id="1.20.120.1870">
    <property type="entry name" value="Fic/DOC protein, Fido domain"/>
    <property type="match status" value="1"/>
</dbReference>
<evidence type="ECO:0000259" key="1">
    <source>
        <dbReference type="PROSITE" id="PS51459"/>
    </source>
</evidence>
<accession>A0A3N0ECD5</accession>
<dbReference type="EMBL" id="RJMB01000006">
    <property type="protein sequence ID" value="RNL85495.1"/>
    <property type="molecule type" value="Genomic_DNA"/>
</dbReference>
<dbReference type="InterPro" id="IPR003812">
    <property type="entry name" value="Fido"/>
</dbReference>
<sequence length="136" mass="14662">MSSAAVIYLDASLIVEITTLTLRQNEQDDAVVRDYGLLESAAHRPRSSSFGVEHYPGLFDKAAALMQSLARNHVFVDGNKRAAWNCTATFLEVNGAPLIEPVDQDRAEAFVLDVATGSLGDIEDIATALRTFHAAG</sequence>
<name>A0A3N0ECD5_9ACTN</name>
<dbReference type="RefSeq" id="WP_123200753.1">
    <property type="nucleotide sequence ID" value="NZ_RJMB01000006.1"/>
</dbReference>
<dbReference type="NCBIfam" id="TIGR01550">
    <property type="entry name" value="DOC_P1"/>
    <property type="match status" value="1"/>
</dbReference>
<feature type="domain" description="Fido" evidence="1">
    <location>
        <begin position="9"/>
        <end position="131"/>
    </location>
</feature>
<gene>
    <name evidence="2" type="ORF">EFW17_08435</name>
</gene>
<evidence type="ECO:0000313" key="2">
    <source>
        <dbReference type="EMBL" id="RNL85495.1"/>
    </source>
</evidence>
<dbReference type="Pfam" id="PF02661">
    <property type="entry name" value="Fic"/>
    <property type="match status" value="1"/>
</dbReference>
<dbReference type="PROSITE" id="PS51459">
    <property type="entry name" value="FIDO"/>
    <property type="match status" value="1"/>
</dbReference>
<proteinExistence type="predicted"/>
<evidence type="ECO:0000313" key="3">
    <source>
        <dbReference type="Proteomes" id="UP000269198"/>
    </source>
</evidence>
<keyword evidence="3" id="KW-1185">Reference proteome</keyword>